<dbReference type="PANTHER" id="PTHR32134">
    <property type="entry name" value="FNIP REPEAT-CONTAINING PROTEIN"/>
    <property type="match status" value="1"/>
</dbReference>
<dbReference type="Proteomes" id="UP001642464">
    <property type="component" value="Unassembled WGS sequence"/>
</dbReference>
<dbReference type="EMBL" id="CAXAMM010041573">
    <property type="protein sequence ID" value="CAK9100084.1"/>
    <property type="molecule type" value="Genomic_DNA"/>
</dbReference>
<gene>
    <name evidence="1" type="ORF">SCF082_LOCUS46857</name>
</gene>
<organism evidence="1 2">
    <name type="scientific">Durusdinium trenchii</name>
    <dbReference type="NCBI Taxonomy" id="1381693"/>
    <lineage>
        <taxon>Eukaryota</taxon>
        <taxon>Sar</taxon>
        <taxon>Alveolata</taxon>
        <taxon>Dinophyceae</taxon>
        <taxon>Suessiales</taxon>
        <taxon>Symbiodiniaceae</taxon>
        <taxon>Durusdinium</taxon>
    </lineage>
</organism>
<accession>A0ABP0RIZ4</accession>
<sequence length="1029" mass="114945">MSVINGEETVEIEVTGLDGAGFLLQVFGSLTGNDVLRLIRDRLPAKEGTKIVLQIGTEVLSPRKSLIQQGIVGERARVTYVYVPVCFRTAWRVLHGLPADPLLDGERSFESERDPLDGLRQVEGIEERRQLEYMPSSLQSLTFADDFNESLEGFCWPDGLRQLTSGVEVDQSFKGVQLPRNFEHLRFGRSFNQSLEGVTLPRSLQCLAFGDQFNQSLDGVILPNSLQSLEFGVHLPHGLQHLVFGDDFDQSLDRVALPQKLQSLTFGHGFYINQTLEGVLLPSSLRSLTLSPWLDREVTRHMLVLPTSVLKRANLPSSLQRMVLAFEVDCDQDEITLPKSLQHLSIDKESLEGITLPGDLLSLSLGNLSQRLADITLPSNLKDLEFYNVDQSLEGVILPSSLQKLDFGVKFNQSLEGVILPNSLQSLKFSRDFNQALFGVTLPNSLQSLEFGRDFNQTLFGVTLPNDLRRLTFGTDFNQCLEGVHLPHGLQHLAFGDNFNQSLKRVVYLTPQSLATHVWNAYAERRDLLFQADQPSEGMRWTKDGGFFGLSDEHFVPVAFPPEGSGCNKSENAYPTGGLSCELGATALLKVVSPSLWESPDARRFATVFSLTRDTRRRREEGLMSAEGALRVGTSRVEEEKGYTMGQLDRRLAASRAASLGTTETSVSRCGEMRIVDLTSKLVGCSKQEYVAVKWALLKGKMNFMSFFRAEEDFCTPLGQALAPPDASSALRQFYHSKMEVLVYMFTSGFAKTLISAWTYTCVAGAVGAFLAEVRTFAAKNSRVDPWVQAQAPYLDFLSSPLMLTAPGMETVSTIVQGIDFLPVFLITYMIGHARDLVLIVNSSYRRVNDPRCGHEQRKAMFRWYRYFNAIHYLAYLNLVPSIGSSAETALQDLQTVGLLTHTEAERLRYSSAKVRDTLTSWLGRLWHEELEAHAARGRYALQSSTADRSHDDADHHETWPLHFGQTHWFTLDKGPFYAKGECVNVDALLISTERFAYHVFRNSFEKQCELRPAPTSPLGGGIALMSPK</sequence>
<evidence type="ECO:0000313" key="2">
    <source>
        <dbReference type="Proteomes" id="UP001642464"/>
    </source>
</evidence>
<keyword evidence="2" id="KW-1185">Reference proteome</keyword>
<dbReference type="InterPro" id="IPR051251">
    <property type="entry name" value="STK_FNIP-Repeat"/>
</dbReference>
<evidence type="ECO:0000313" key="1">
    <source>
        <dbReference type="EMBL" id="CAK9100084.1"/>
    </source>
</evidence>
<dbReference type="SUPFAM" id="SSF52058">
    <property type="entry name" value="L domain-like"/>
    <property type="match status" value="1"/>
</dbReference>
<dbReference type="Gene3D" id="3.80.10.10">
    <property type="entry name" value="Ribonuclease Inhibitor"/>
    <property type="match status" value="1"/>
</dbReference>
<protein>
    <submittedName>
        <fullName evidence="1">F-box and FNIP repeat-containing protein L60</fullName>
    </submittedName>
</protein>
<dbReference type="InterPro" id="IPR008615">
    <property type="entry name" value="FNIP"/>
</dbReference>
<comment type="caution">
    <text evidence="1">The sequence shown here is derived from an EMBL/GenBank/DDBJ whole genome shotgun (WGS) entry which is preliminary data.</text>
</comment>
<dbReference type="InterPro" id="IPR032675">
    <property type="entry name" value="LRR_dom_sf"/>
</dbReference>
<proteinExistence type="predicted"/>
<dbReference type="PANTHER" id="PTHR32134:SF185">
    <property type="entry name" value="FNIP REPEAT-CONTAINING PROTEIN"/>
    <property type="match status" value="1"/>
</dbReference>
<name>A0ABP0RIZ4_9DINO</name>
<reference evidence="1 2" key="1">
    <citation type="submission" date="2024-02" db="EMBL/GenBank/DDBJ databases">
        <authorList>
            <person name="Chen Y."/>
            <person name="Shah S."/>
            <person name="Dougan E. K."/>
            <person name="Thang M."/>
            <person name="Chan C."/>
        </authorList>
    </citation>
    <scope>NUCLEOTIDE SEQUENCE [LARGE SCALE GENOMIC DNA]</scope>
</reference>
<dbReference type="Pfam" id="PF05725">
    <property type="entry name" value="FNIP"/>
    <property type="match status" value="5"/>
</dbReference>